<dbReference type="SUPFAM" id="SSF143880">
    <property type="entry name" value="NE0471 N-terminal domain-like"/>
    <property type="match status" value="1"/>
</dbReference>
<reference evidence="1 2" key="1">
    <citation type="submission" date="2017-04" db="EMBL/GenBank/DDBJ databases">
        <authorList>
            <person name="Afonso C.L."/>
            <person name="Miller P.J."/>
            <person name="Scott M.A."/>
            <person name="Spackman E."/>
            <person name="Goraichik I."/>
            <person name="Dimitrov K.M."/>
            <person name="Suarez D.L."/>
            <person name="Swayne D.E."/>
        </authorList>
    </citation>
    <scope>NUCLEOTIDE SEQUENCE [LARGE SCALE GENOMIC DNA]</scope>
    <source>
        <strain evidence="1 2">DSM 12816</strain>
    </source>
</reference>
<dbReference type="AlphaFoldDB" id="A0A1W2AY39"/>
<gene>
    <name evidence="1" type="ORF">SAMN02745168_2024</name>
</gene>
<dbReference type="STRING" id="1122930.SAMN02745168_2024"/>
<name>A0A1W2AY39_9FIRM</name>
<organism evidence="1 2">
    <name type="scientific">Papillibacter cinnamivorans DSM 12816</name>
    <dbReference type="NCBI Taxonomy" id="1122930"/>
    <lineage>
        <taxon>Bacteria</taxon>
        <taxon>Bacillati</taxon>
        <taxon>Bacillota</taxon>
        <taxon>Clostridia</taxon>
        <taxon>Eubacteriales</taxon>
        <taxon>Oscillospiraceae</taxon>
        <taxon>Papillibacter</taxon>
    </lineage>
</organism>
<protein>
    <recommendedName>
        <fullName evidence="3">DUF2442 domain-containing protein</fullName>
    </recommendedName>
</protein>
<dbReference type="InterPro" id="IPR036782">
    <property type="entry name" value="NE0471-like_N"/>
</dbReference>
<accession>A0A1W2AY39</accession>
<dbReference type="RefSeq" id="WP_084234691.1">
    <property type="nucleotide sequence ID" value="NZ_FWXW01000004.1"/>
</dbReference>
<sequence length="78" mass="8503">MSYIKAVVPMKNHRLFMEMESGSTVTVDLSVKLNTIKYADLKDDGVFMTAVTDGNHVIWGGGQVKLSVNELMDAALLG</sequence>
<dbReference type="Proteomes" id="UP000192790">
    <property type="component" value="Unassembled WGS sequence"/>
</dbReference>
<proteinExistence type="predicted"/>
<evidence type="ECO:0008006" key="3">
    <source>
        <dbReference type="Google" id="ProtNLM"/>
    </source>
</evidence>
<dbReference type="EMBL" id="FWXW01000004">
    <property type="protein sequence ID" value="SMC65361.1"/>
    <property type="molecule type" value="Genomic_DNA"/>
</dbReference>
<keyword evidence="2" id="KW-1185">Reference proteome</keyword>
<evidence type="ECO:0000313" key="1">
    <source>
        <dbReference type="EMBL" id="SMC65361.1"/>
    </source>
</evidence>
<evidence type="ECO:0000313" key="2">
    <source>
        <dbReference type="Proteomes" id="UP000192790"/>
    </source>
</evidence>
<dbReference type="Gene3D" id="3.30.2020.10">
    <property type="entry name" value="NE0471-like N-terminal domain"/>
    <property type="match status" value="1"/>
</dbReference>
<dbReference type="OrthoDB" id="1798971at2"/>